<sequence length="144" mass="16559">MLARSFPRHYRKLHQQMDENGNLVEETKFVPCVTKNRFFQPVDADVNAGNDRGPQMEVEGVGNMQQVRDRVARLEELILGQSQDQSMNEVLVNDLQAVGKRVDDLEVRLDTAGTKEANAVEELDYEYIRAQPRQLEKRNQCTII</sequence>
<name>A0A024FVP2_9STRA</name>
<evidence type="ECO:0000313" key="1">
    <source>
        <dbReference type="EMBL" id="CCI11091.1"/>
    </source>
</evidence>
<comment type="caution">
    <text evidence="1">The sequence shown here is derived from an EMBL/GenBank/DDBJ whole genome shotgun (WGS) entry which is preliminary data.</text>
</comment>
<reference evidence="1 2" key="1">
    <citation type="submission" date="2012-05" db="EMBL/GenBank/DDBJ databases">
        <title>Recombination and specialization in a pathogen metapopulation.</title>
        <authorList>
            <person name="Gardiner A."/>
            <person name="Kemen E."/>
            <person name="Schultz-Larsen T."/>
            <person name="MacLean D."/>
            <person name="Van Oosterhout C."/>
            <person name="Jones J.D.G."/>
        </authorList>
    </citation>
    <scope>NUCLEOTIDE SEQUENCE [LARGE SCALE GENOMIC DNA]</scope>
    <source>
        <strain evidence="1 2">Ac Nc2</strain>
    </source>
</reference>
<dbReference type="InParanoid" id="A0A024FVP2"/>
<dbReference type="AlphaFoldDB" id="A0A024FVP2"/>
<gene>
    <name evidence="1" type="ORF">BN9_123680</name>
</gene>
<protein>
    <submittedName>
        <fullName evidence="1">Uncharacterized protein</fullName>
    </submittedName>
</protein>
<proteinExistence type="predicted"/>
<evidence type="ECO:0000313" key="2">
    <source>
        <dbReference type="Proteomes" id="UP000053237"/>
    </source>
</evidence>
<keyword evidence="2" id="KW-1185">Reference proteome</keyword>
<organism evidence="1 2">
    <name type="scientific">Albugo candida</name>
    <dbReference type="NCBI Taxonomy" id="65357"/>
    <lineage>
        <taxon>Eukaryota</taxon>
        <taxon>Sar</taxon>
        <taxon>Stramenopiles</taxon>
        <taxon>Oomycota</taxon>
        <taxon>Peronosporomycetes</taxon>
        <taxon>Albuginales</taxon>
        <taxon>Albuginaceae</taxon>
        <taxon>Albugo</taxon>
    </lineage>
</organism>
<accession>A0A024FVP2</accession>
<dbReference type="EMBL" id="CAIX01000546">
    <property type="protein sequence ID" value="CCI11091.1"/>
    <property type="molecule type" value="Genomic_DNA"/>
</dbReference>
<dbReference type="Proteomes" id="UP000053237">
    <property type="component" value="Unassembled WGS sequence"/>
</dbReference>